<evidence type="ECO:0000256" key="1">
    <source>
        <dbReference type="ARBA" id="ARBA00022999"/>
    </source>
</evidence>
<gene>
    <name evidence="5" type="ORF">Z043_119608</name>
</gene>
<dbReference type="Gene3D" id="1.10.150.50">
    <property type="entry name" value="Transcription Factor, Ets-1"/>
    <property type="match status" value="1"/>
</dbReference>
<dbReference type="InterPro" id="IPR000980">
    <property type="entry name" value="SH2"/>
</dbReference>
<reference evidence="5 6" key="1">
    <citation type="submission" date="2015-08" db="EMBL/GenBank/DDBJ databases">
        <title>The genome of the Asian arowana (Scleropages formosus).</title>
        <authorList>
            <person name="Tan M.H."/>
            <person name="Gan H.M."/>
            <person name="Croft L.J."/>
            <person name="Austin C.M."/>
        </authorList>
    </citation>
    <scope>NUCLEOTIDE SEQUENCE [LARGE SCALE GENOMIC DNA]</scope>
    <source>
        <strain evidence="5">Aro1</strain>
    </source>
</reference>
<dbReference type="AlphaFoldDB" id="A0A0P7URU9"/>
<feature type="compositionally biased region" description="Basic and acidic residues" evidence="3">
    <location>
        <begin position="210"/>
        <end position="219"/>
    </location>
</feature>
<evidence type="ECO:0000259" key="4">
    <source>
        <dbReference type="PROSITE" id="PS50001"/>
    </source>
</evidence>
<evidence type="ECO:0000313" key="6">
    <source>
        <dbReference type="Proteomes" id="UP000034805"/>
    </source>
</evidence>
<feature type="region of interest" description="Disordered" evidence="3">
    <location>
        <begin position="58"/>
        <end position="165"/>
    </location>
</feature>
<dbReference type="Pfam" id="PF00017">
    <property type="entry name" value="SH2"/>
    <property type="match status" value="1"/>
</dbReference>
<dbReference type="PANTHER" id="PTHR14098">
    <property type="entry name" value="SH2 DOMAIN CONTAINING PROTEIN"/>
    <property type="match status" value="1"/>
</dbReference>
<dbReference type="InterPro" id="IPR036860">
    <property type="entry name" value="SH2_dom_sf"/>
</dbReference>
<evidence type="ECO:0000256" key="3">
    <source>
        <dbReference type="SAM" id="MobiDB-lite"/>
    </source>
</evidence>
<protein>
    <submittedName>
        <fullName evidence="5">SLP-76 protein-like</fullName>
    </submittedName>
</protein>
<dbReference type="PANTHER" id="PTHR14098:SF1">
    <property type="entry name" value="LYMPHOCYTE CYTOSOLIC PROTEIN 2"/>
    <property type="match status" value="1"/>
</dbReference>
<dbReference type="GO" id="GO:0035556">
    <property type="term" value="P:intracellular signal transduction"/>
    <property type="evidence" value="ECO:0007669"/>
    <property type="project" value="TreeGrafter"/>
</dbReference>
<keyword evidence="1 2" id="KW-0727">SH2 domain</keyword>
<feature type="compositionally biased region" description="Low complexity" evidence="3">
    <location>
        <begin position="232"/>
        <end position="244"/>
    </location>
</feature>
<feature type="domain" description="SH2" evidence="4">
    <location>
        <begin position="383"/>
        <end position="485"/>
    </location>
</feature>
<proteinExistence type="predicted"/>
<dbReference type="InterPro" id="IPR013761">
    <property type="entry name" value="SAM/pointed_sf"/>
</dbReference>
<feature type="compositionally biased region" description="Pro residues" evidence="3">
    <location>
        <begin position="356"/>
        <end position="370"/>
    </location>
</feature>
<dbReference type="InterPro" id="IPR051751">
    <property type="entry name" value="Immunoreceptor_sig_adapters"/>
</dbReference>
<dbReference type="PROSITE" id="PS50001">
    <property type="entry name" value="SH2"/>
    <property type="match status" value="1"/>
</dbReference>
<dbReference type="SUPFAM" id="SSF55550">
    <property type="entry name" value="SH2 domain"/>
    <property type="match status" value="1"/>
</dbReference>
<evidence type="ECO:0000313" key="5">
    <source>
        <dbReference type="EMBL" id="KPP62219.1"/>
    </source>
</evidence>
<dbReference type="GO" id="GO:0005737">
    <property type="term" value="C:cytoplasm"/>
    <property type="evidence" value="ECO:0007669"/>
    <property type="project" value="UniProtKB-ARBA"/>
</dbReference>
<feature type="region of interest" description="Disordered" evidence="3">
    <location>
        <begin position="334"/>
        <end position="381"/>
    </location>
</feature>
<feature type="non-terminal residue" evidence="5">
    <location>
        <position position="485"/>
    </location>
</feature>
<dbReference type="Proteomes" id="UP000034805">
    <property type="component" value="Unassembled WGS sequence"/>
</dbReference>
<dbReference type="SMART" id="SM00252">
    <property type="entry name" value="SH2"/>
    <property type="match status" value="1"/>
</dbReference>
<dbReference type="FunFam" id="3.30.505.10:FF:000016">
    <property type="entry name" value="B-cell linker protein isoform 2"/>
    <property type="match status" value="1"/>
</dbReference>
<accession>A0A0P7URU9</accession>
<feature type="region of interest" description="Disordered" evidence="3">
    <location>
        <begin position="192"/>
        <end position="247"/>
    </location>
</feature>
<comment type="caution">
    <text evidence="5">The sequence shown here is derived from an EMBL/GenBank/DDBJ whole genome shotgun (WGS) entry which is preliminary data.</text>
</comment>
<evidence type="ECO:0000256" key="2">
    <source>
        <dbReference type="PROSITE-ProRule" id="PRU00191"/>
    </source>
</evidence>
<sequence length="485" mass="53820">MRKLDLGGCDKVIMKHSMNGPRFLNMSDNDLQKFPKIHAPYIAKICQEIKRKEEKKTGFFIRNKPPPKNWEPEPVQQDHGWDSEEFDQSDDNYESPDAEDDDADDGDYESPTEGDPNGGGFENDNDYEPPPSGPEEMVKQICPAKPMGESDYIDSSEHAPDSTGAPRIWATSSYRSPWVLLQAKAWAEITAAGRKPGGVTDNPAPPRRPLPGEKTEMPRLPKPPLPGMVNRSSSSVGKFPSSPSRTHAKARRRGCVQLQHLPLALPWSVTPTRARCASILFRKVNPSLASPTKEKQMQIVQKECVCTSLTPVLPAPVLCLSSVPSNIMGGGSLPSRLSEVLSGHRAPPQGPNRHTLPPPQPRQPPPMLPEPDPDDDQDLDPLWYVGQVTRGQAEGYLRAINQDGTYLVRDSSRRSSVQPYTLMVLYQDKVYNIQIRYNSEKDVFLLGTNTKNREVLYRGVGSFSGKKKKSALGVLKEAKRGSKIK</sequence>
<feature type="compositionally biased region" description="Acidic residues" evidence="3">
    <location>
        <begin position="83"/>
        <end position="112"/>
    </location>
</feature>
<name>A0A0P7URU9_SCLFO</name>
<dbReference type="GO" id="GO:0007169">
    <property type="term" value="P:cell surface receptor protein tyrosine kinase signaling pathway"/>
    <property type="evidence" value="ECO:0007669"/>
    <property type="project" value="TreeGrafter"/>
</dbReference>
<dbReference type="EMBL" id="JARO02008872">
    <property type="protein sequence ID" value="KPP62219.1"/>
    <property type="molecule type" value="Genomic_DNA"/>
</dbReference>
<organism evidence="5 6">
    <name type="scientific">Scleropages formosus</name>
    <name type="common">Asian bonytongue</name>
    <name type="synonym">Osteoglossum formosum</name>
    <dbReference type="NCBI Taxonomy" id="113540"/>
    <lineage>
        <taxon>Eukaryota</taxon>
        <taxon>Metazoa</taxon>
        <taxon>Chordata</taxon>
        <taxon>Craniata</taxon>
        <taxon>Vertebrata</taxon>
        <taxon>Euteleostomi</taxon>
        <taxon>Actinopterygii</taxon>
        <taxon>Neopterygii</taxon>
        <taxon>Teleostei</taxon>
        <taxon>Osteoglossocephala</taxon>
        <taxon>Osteoglossomorpha</taxon>
        <taxon>Osteoglossiformes</taxon>
        <taxon>Osteoglossidae</taxon>
        <taxon>Scleropages</taxon>
    </lineage>
</organism>
<dbReference type="Gene3D" id="3.30.505.10">
    <property type="entry name" value="SH2 domain"/>
    <property type="match status" value="1"/>
</dbReference>